<dbReference type="OrthoDB" id="10277394at2759"/>
<dbReference type="EMBL" id="ML992503">
    <property type="protein sequence ID" value="KAF2225982.1"/>
    <property type="molecule type" value="Genomic_DNA"/>
</dbReference>
<dbReference type="Proteomes" id="UP000799538">
    <property type="component" value="Unassembled WGS sequence"/>
</dbReference>
<name>A0A6A6GJS0_9PEZI</name>
<reference evidence="3" key="1">
    <citation type="journal article" date="2020" name="Stud. Mycol.">
        <title>101 Dothideomycetes genomes: A test case for predicting lifestyles and emergence of pathogens.</title>
        <authorList>
            <person name="Haridas S."/>
            <person name="Albert R."/>
            <person name="Binder M."/>
            <person name="Bloem J."/>
            <person name="LaButti K."/>
            <person name="Salamov A."/>
            <person name="Andreopoulos B."/>
            <person name="Baker S."/>
            <person name="Barry K."/>
            <person name="Bills G."/>
            <person name="Bluhm B."/>
            <person name="Cannon C."/>
            <person name="Castanera R."/>
            <person name="Culley D."/>
            <person name="Daum C."/>
            <person name="Ezra D."/>
            <person name="Gonzalez J."/>
            <person name="Henrissat B."/>
            <person name="Kuo A."/>
            <person name="Liang C."/>
            <person name="Lipzen A."/>
            <person name="Lutzoni F."/>
            <person name="Magnuson J."/>
            <person name="Mondo S."/>
            <person name="Nolan M."/>
            <person name="Ohm R."/>
            <person name="Pangilinan J."/>
            <person name="Park H.-J."/>
            <person name="Ramirez L."/>
            <person name="Alfaro M."/>
            <person name="Sun H."/>
            <person name="Tritt A."/>
            <person name="Yoshinaga Y."/>
            <person name="Zwiers L.-H."/>
            <person name="Turgeon B."/>
            <person name="Goodwin S."/>
            <person name="Spatafora J."/>
            <person name="Crous P."/>
            <person name="Grigoriev I."/>
        </authorList>
    </citation>
    <scope>NUCLEOTIDE SEQUENCE [LARGE SCALE GENOMIC DNA]</scope>
    <source>
        <strain evidence="3">CECT 20119</strain>
    </source>
</reference>
<proteinExistence type="predicted"/>
<evidence type="ECO:0000313" key="2">
    <source>
        <dbReference type="EMBL" id="KAF2225982.1"/>
    </source>
</evidence>
<sequence length="348" mass="38215">MAPVLSKILDTNSPNPPSGFDCNRAGFYLGIGTFLALLVPGYLLNAQGCDTSICTREEFVIVLKATLTDLRNGMAPLSQVERAVDCGWTIERFESEVASIDGTLRWIKALPKSLRVIIWPAWDSSLERRTKDVYKSMKLQLGSMRTIKTIMAIENTVDAIEIRLRNLHNISDTLETLNWNDQSLRMHLVDLKVMLDNLKHQASLPVESITSPTPTIGSRSTRSDTLIASDAPFVLPTLQETEEDTPEPGTLNVDHGALGLIYRDDDDDTLNQDVPSRSGTPLLSIRRRKTSTIDGAANVPTSAAPQGCPVQQKLHEDALQDQQLFGIGAQMSELGPAFTAGPSDLHRV</sequence>
<keyword evidence="1" id="KW-1133">Transmembrane helix</keyword>
<evidence type="ECO:0000313" key="3">
    <source>
        <dbReference type="Proteomes" id="UP000799538"/>
    </source>
</evidence>
<accession>A0A6A6GJS0</accession>
<feature type="transmembrane region" description="Helical" evidence="1">
    <location>
        <begin position="25"/>
        <end position="44"/>
    </location>
</feature>
<organism evidence="2 3">
    <name type="scientific">Elsinoe ampelina</name>
    <dbReference type="NCBI Taxonomy" id="302913"/>
    <lineage>
        <taxon>Eukaryota</taxon>
        <taxon>Fungi</taxon>
        <taxon>Dikarya</taxon>
        <taxon>Ascomycota</taxon>
        <taxon>Pezizomycotina</taxon>
        <taxon>Dothideomycetes</taxon>
        <taxon>Dothideomycetidae</taxon>
        <taxon>Myriangiales</taxon>
        <taxon>Elsinoaceae</taxon>
        <taxon>Elsinoe</taxon>
    </lineage>
</organism>
<gene>
    <name evidence="2" type="ORF">BDZ85DRAFT_294378</name>
</gene>
<keyword evidence="1" id="KW-0812">Transmembrane</keyword>
<dbReference type="AlphaFoldDB" id="A0A6A6GJS0"/>
<keyword evidence="3" id="KW-1185">Reference proteome</keyword>
<evidence type="ECO:0000256" key="1">
    <source>
        <dbReference type="SAM" id="Phobius"/>
    </source>
</evidence>
<keyword evidence="1" id="KW-0472">Membrane</keyword>
<protein>
    <submittedName>
        <fullName evidence="2">Uncharacterized protein</fullName>
    </submittedName>
</protein>